<dbReference type="Pfam" id="PF06097">
    <property type="entry name" value="DUF945"/>
    <property type="match status" value="1"/>
</dbReference>
<dbReference type="InterPro" id="IPR010352">
    <property type="entry name" value="DUF945"/>
</dbReference>
<keyword evidence="2" id="KW-1185">Reference proteome</keyword>
<name>A0A432XA49_9GAMM</name>
<organism evidence="1 2">
    <name type="scientific">Aliidiomarina taiwanensis</name>
    <dbReference type="NCBI Taxonomy" id="946228"/>
    <lineage>
        <taxon>Bacteria</taxon>
        <taxon>Pseudomonadati</taxon>
        <taxon>Pseudomonadota</taxon>
        <taxon>Gammaproteobacteria</taxon>
        <taxon>Alteromonadales</taxon>
        <taxon>Idiomarinaceae</taxon>
        <taxon>Aliidiomarina</taxon>
    </lineage>
</organism>
<gene>
    <name evidence="1" type="ORF">CWE15_03700</name>
</gene>
<evidence type="ECO:0000313" key="2">
    <source>
        <dbReference type="Proteomes" id="UP000286976"/>
    </source>
</evidence>
<proteinExistence type="predicted"/>
<reference evidence="1 2" key="1">
    <citation type="journal article" date="2011" name="Front. Microbiol.">
        <title>Genomic signatures of strain selection and enhancement in Bacillus atrophaeus var. globigii, a historical biowarfare simulant.</title>
        <authorList>
            <person name="Gibbons H.S."/>
            <person name="Broomall S.M."/>
            <person name="McNew L.A."/>
            <person name="Daligault H."/>
            <person name="Chapman C."/>
            <person name="Bruce D."/>
            <person name="Karavis M."/>
            <person name="Krepps M."/>
            <person name="McGregor P.A."/>
            <person name="Hong C."/>
            <person name="Park K.H."/>
            <person name="Akmal A."/>
            <person name="Feldman A."/>
            <person name="Lin J.S."/>
            <person name="Chang W.E."/>
            <person name="Higgs B.W."/>
            <person name="Demirev P."/>
            <person name="Lindquist J."/>
            <person name="Liem A."/>
            <person name="Fochler E."/>
            <person name="Read T.D."/>
            <person name="Tapia R."/>
            <person name="Johnson S."/>
            <person name="Bishop-Lilly K.A."/>
            <person name="Detter C."/>
            <person name="Han C."/>
            <person name="Sozhamannan S."/>
            <person name="Rosenzweig C.N."/>
            <person name="Skowronski E.W."/>
        </authorList>
    </citation>
    <scope>NUCLEOTIDE SEQUENCE [LARGE SCALE GENOMIC DNA]</scope>
    <source>
        <strain evidence="1 2">AIT1</strain>
    </source>
</reference>
<dbReference type="OrthoDB" id="10003750at2"/>
<dbReference type="AlphaFoldDB" id="A0A432XA49"/>
<dbReference type="Proteomes" id="UP000286976">
    <property type="component" value="Unassembled WGS sequence"/>
</dbReference>
<dbReference type="RefSeq" id="WP_126756687.1">
    <property type="nucleotide sequence ID" value="NZ_PIPQ01000001.1"/>
</dbReference>
<sequence>MKKSYITAAVAVVVIGLAGVQQVRFQHQVEQQVEQLVRNMNTYDYTKEFIHASLLHQESGLFASSGTMVVTTKEDKQPSQFEIAYTVHHGPTALLTGARYEVDITNTLLEGDNEETLTSVFFQDKPITVRGSMRSDSTKGVFTIPEVNFTMDNNTFVSAPVVTNFEASRFNAYGNPDQYTLNGHLPSFLATNDFTTADITNVRFSAYNDFTKKGGRGGAETSLEALQIVQDNEQVLRIEDMTFDTELKIKRELVNTFHLAFETLEVLDYSFTNGQFDQTLKGIDGPAMLDIVDVAEQAQYEQWEESEMIEGFLNVLKAHADTLIAQNPTYKVDRLHAHLNGELFVQAEGALTLNASKLPDNFMRNILESKSDISSALQAANAVEVNVQAEFGEELAATIAHFNPELAAMLANFGEKLTFELKDGQPVLNGESL</sequence>
<evidence type="ECO:0008006" key="3">
    <source>
        <dbReference type="Google" id="ProtNLM"/>
    </source>
</evidence>
<protein>
    <recommendedName>
        <fullName evidence="3">DUF945 domain-containing protein</fullName>
    </recommendedName>
</protein>
<accession>A0A432XA49</accession>
<evidence type="ECO:0000313" key="1">
    <source>
        <dbReference type="EMBL" id="RUO44285.1"/>
    </source>
</evidence>
<comment type="caution">
    <text evidence="1">The sequence shown here is derived from an EMBL/GenBank/DDBJ whole genome shotgun (WGS) entry which is preliminary data.</text>
</comment>
<dbReference type="EMBL" id="PIPQ01000001">
    <property type="protein sequence ID" value="RUO44285.1"/>
    <property type="molecule type" value="Genomic_DNA"/>
</dbReference>